<keyword evidence="2" id="KW-1185">Reference proteome</keyword>
<dbReference type="OrthoDB" id="4550567at2"/>
<dbReference type="RefSeq" id="WP_156692242.1">
    <property type="nucleotide sequence ID" value="NZ_CP034279.1"/>
</dbReference>
<organism evidence="1 2">
    <name type="scientific">Streptomyces ficellus</name>
    <dbReference type="NCBI Taxonomy" id="1977088"/>
    <lineage>
        <taxon>Bacteria</taxon>
        <taxon>Bacillati</taxon>
        <taxon>Actinomycetota</taxon>
        <taxon>Actinomycetes</taxon>
        <taxon>Kitasatosporales</taxon>
        <taxon>Streptomycetaceae</taxon>
        <taxon>Streptomyces</taxon>
    </lineage>
</organism>
<name>A0A6I6F667_9ACTN</name>
<sequence length="95" mass="9735">MTTITEYSTGDLAAQPAGACTGLAYRAVVGALRAESPEGTFTLTAAGEAGRARARERNAVVHARTHAGIPAEEYAAAVNVLRRLIANLGGDADLP</sequence>
<evidence type="ECO:0000313" key="1">
    <source>
        <dbReference type="EMBL" id="QGV78441.1"/>
    </source>
</evidence>
<gene>
    <name evidence="1" type="ORF">EIZ62_09445</name>
</gene>
<dbReference type="Gene3D" id="1.10.10.10">
    <property type="entry name" value="Winged helix-like DNA-binding domain superfamily/Winged helix DNA-binding domain"/>
    <property type="match status" value="1"/>
</dbReference>
<evidence type="ECO:0000313" key="2">
    <source>
        <dbReference type="Proteomes" id="UP000422572"/>
    </source>
</evidence>
<accession>A0A6I6F667</accession>
<dbReference type="EMBL" id="CP034279">
    <property type="protein sequence ID" value="QGV78441.1"/>
    <property type="molecule type" value="Genomic_DNA"/>
</dbReference>
<dbReference type="KEGG" id="sfic:EIZ62_09445"/>
<dbReference type="AlphaFoldDB" id="A0A6I6F667"/>
<protein>
    <recommendedName>
        <fullName evidence="3">MarR family transcriptional regulator</fullName>
    </recommendedName>
</protein>
<evidence type="ECO:0008006" key="3">
    <source>
        <dbReference type="Google" id="ProtNLM"/>
    </source>
</evidence>
<dbReference type="InterPro" id="IPR036388">
    <property type="entry name" value="WH-like_DNA-bd_sf"/>
</dbReference>
<dbReference type="Proteomes" id="UP000422572">
    <property type="component" value="Chromosome"/>
</dbReference>
<proteinExistence type="predicted"/>
<reference evidence="1 2" key="1">
    <citation type="submission" date="2018-12" db="EMBL/GenBank/DDBJ databases">
        <title>Complete genome sequence of Streptomyces ficellus NRRL8067, the producer of ficellomycin, feldamycin and nojirimycin.</title>
        <authorList>
            <person name="Zhang H."/>
            <person name="Yue R."/>
            <person name="Liu Y."/>
            <person name="Li M."/>
            <person name="Mu H."/>
            <person name="Zhang J."/>
        </authorList>
    </citation>
    <scope>NUCLEOTIDE SEQUENCE [LARGE SCALE GENOMIC DNA]</scope>
    <source>
        <strain evidence="1 2">NRRL 8067</strain>
    </source>
</reference>